<dbReference type="InParanoid" id="Q0TYZ3"/>
<dbReference type="GeneID" id="5982216"/>
<dbReference type="EMBL" id="CH445360">
    <property type="protein sequence ID" value="EAT77345.2"/>
    <property type="molecule type" value="Genomic_DNA"/>
</dbReference>
<dbReference type="Proteomes" id="UP000001055">
    <property type="component" value="Unassembled WGS sequence"/>
</dbReference>
<dbReference type="RefSeq" id="XP_001805282.1">
    <property type="nucleotide sequence ID" value="XM_001805230.1"/>
</dbReference>
<organism evidence="2 3">
    <name type="scientific">Phaeosphaeria nodorum (strain SN15 / ATCC MYA-4574 / FGSC 10173)</name>
    <name type="common">Glume blotch fungus</name>
    <name type="synonym">Parastagonospora nodorum</name>
    <dbReference type="NCBI Taxonomy" id="321614"/>
    <lineage>
        <taxon>Eukaryota</taxon>
        <taxon>Fungi</taxon>
        <taxon>Dikarya</taxon>
        <taxon>Ascomycota</taxon>
        <taxon>Pezizomycotina</taxon>
        <taxon>Dothideomycetes</taxon>
        <taxon>Pleosporomycetidae</taxon>
        <taxon>Pleosporales</taxon>
        <taxon>Pleosporineae</taxon>
        <taxon>Phaeosphaeriaceae</taxon>
        <taxon>Parastagonospora</taxon>
    </lineage>
</organism>
<proteinExistence type="predicted"/>
<reference evidence="3" key="1">
    <citation type="journal article" date="2007" name="Plant Cell">
        <title>Dothideomycete-plant interactions illuminated by genome sequencing and EST analysis of the wheat pathogen Stagonospora nodorum.</title>
        <authorList>
            <person name="Hane J.K."/>
            <person name="Lowe R.G."/>
            <person name="Solomon P.S."/>
            <person name="Tan K.C."/>
            <person name="Schoch C.L."/>
            <person name="Spatafora J.W."/>
            <person name="Crous P.W."/>
            <person name="Kodira C."/>
            <person name="Birren B.W."/>
            <person name="Galagan J.E."/>
            <person name="Torriani S.F."/>
            <person name="McDonald B.A."/>
            <person name="Oliver R.P."/>
        </authorList>
    </citation>
    <scope>NUCLEOTIDE SEQUENCE [LARGE SCALE GENOMIC DNA]</scope>
    <source>
        <strain evidence="3">SN15 / ATCC MYA-4574 / FGSC 10173</strain>
    </source>
</reference>
<dbReference type="AlphaFoldDB" id="Q0TYZ3"/>
<evidence type="ECO:0000313" key="3">
    <source>
        <dbReference type="Proteomes" id="UP000001055"/>
    </source>
</evidence>
<feature type="region of interest" description="Disordered" evidence="1">
    <location>
        <begin position="21"/>
        <end position="44"/>
    </location>
</feature>
<gene>
    <name evidence="2" type="ORF">SNOG_15120</name>
</gene>
<accession>Q0TYZ3</accession>
<protein>
    <submittedName>
        <fullName evidence="2">Uncharacterized protein</fullName>
    </submittedName>
</protein>
<name>Q0TYZ3_PHANO</name>
<dbReference type="KEGG" id="pno:SNOG_15120"/>
<evidence type="ECO:0000256" key="1">
    <source>
        <dbReference type="SAM" id="MobiDB-lite"/>
    </source>
</evidence>
<sequence length="44" mass="4660">MSPASKAAQAGLQATSLCTQVRKTHRAPRGIQQTQCYQGEDGQG</sequence>
<evidence type="ECO:0000313" key="2">
    <source>
        <dbReference type="EMBL" id="EAT77345.2"/>
    </source>
</evidence>